<evidence type="ECO:0000256" key="4">
    <source>
        <dbReference type="ARBA" id="ARBA00022960"/>
    </source>
</evidence>
<dbReference type="UniPathway" id="UPA00219"/>
<dbReference type="GO" id="GO:0008360">
    <property type="term" value="P:regulation of cell shape"/>
    <property type="evidence" value="ECO:0007669"/>
    <property type="project" value="UniProtKB-UniRule"/>
</dbReference>
<feature type="non-terminal residue" evidence="10">
    <location>
        <position position="1"/>
    </location>
</feature>
<feature type="domain" description="L,D-TPase catalytic" evidence="9">
    <location>
        <begin position="44"/>
        <end position="240"/>
    </location>
</feature>
<comment type="pathway">
    <text evidence="1 7">Cell wall biogenesis; peptidoglycan biosynthesis.</text>
</comment>
<feature type="compositionally biased region" description="Low complexity" evidence="8">
    <location>
        <begin position="1"/>
        <end position="14"/>
    </location>
</feature>
<evidence type="ECO:0000313" key="10">
    <source>
        <dbReference type="EMBL" id="CAA9339740.1"/>
    </source>
</evidence>
<evidence type="ECO:0000259" key="9">
    <source>
        <dbReference type="PROSITE" id="PS52029"/>
    </source>
</evidence>
<evidence type="ECO:0000256" key="1">
    <source>
        <dbReference type="ARBA" id="ARBA00004752"/>
    </source>
</evidence>
<gene>
    <name evidence="10" type="ORF">AVDCRST_MAG68-2947</name>
</gene>
<feature type="active site" description="Nucleophile" evidence="7">
    <location>
        <position position="216"/>
    </location>
</feature>
<accession>A0A6J4LSM3</accession>
<reference evidence="10" key="1">
    <citation type="submission" date="2020-02" db="EMBL/GenBank/DDBJ databases">
        <authorList>
            <person name="Meier V. D."/>
        </authorList>
    </citation>
    <scope>NUCLEOTIDE SEQUENCE</scope>
    <source>
        <strain evidence="10">AVDCRST_MAG68</strain>
    </source>
</reference>
<dbReference type="Gene3D" id="2.40.440.10">
    <property type="entry name" value="L,D-transpeptidase catalytic domain-like"/>
    <property type="match status" value="1"/>
</dbReference>
<dbReference type="AlphaFoldDB" id="A0A6J4LSM3"/>
<dbReference type="InterPro" id="IPR038063">
    <property type="entry name" value="Transpep_catalytic_dom"/>
</dbReference>
<protein>
    <recommendedName>
        <fullName evidence="9">L,D-TPase catalytic domain-containing protein</fullName>
    </recommendedName>
</protein>
<evidence type="ECO:0000256" key="2">
    <source>
        <dbReference type="ARBA" id="ARBA00005992"/>
    </source>
</evidence>
<dbReference type="GO" id="GO:0018104">
    <property type="term" value="P:peptidoglycan-protein cross-linking"/>
    <property type="evidence" value="ECO:0007669"/>
    <property type="project" value="TreeGrafter"/>
</dbReference>
<evidence type="ECO:0000256" key="8">
    <source>
        <dbReference type="SAM" id="MobiDB-lite"/>
    </source>
</evidence>
<dbReference type="GO" id="GO:0071555">
    <property type="term" value="P:cell wall organization"/>
    <property type="evidence" value="ECO:0007669"/>
    <property type="project" value="UniProtKB-UniRule"/>
</dbReference>
<dbReference type="Pfam" id="PF03734">
    <property type="entry name" value="YkuD"/>
    <property type="match status" value="1"/>
</dbReference>
<feature type="active site" description="Proton donor/acceptor" evidence="7">
    <location>
        <position position="200"/>
    </location>
</feature>
<dbReference type="SUPFAM" id="SSF141523">
    <property type="entry name" value="L,D-transpeptidase catalytic domain-like"/>
    <property type="match status" value="1"/>
</dbReference>
<keyword evidence="4 7" id="KW-0133">Cell shape</keyword>
<keyword evidence="6 7" id="KW-0961">Cell wall biogenesis/degradation</keyword>
<evidence type="ECO:0000256" key="7">
    <source>
        <dbReference type="PROSITE-ProRule" id="PRU01373"/>
    </source>
</evidence>
<evidence type="ECO:0000256" key="6">
    <source>
        <dbReference type="ARBA" id="ARBA00023316"/>
    </source>
</evidence>
<dbReference type="EMBL" id="CADCTW010000137">
    <property type="protein sequence ID" value="CAA9339740.1"/>
    <property type="molecule type" value="Genomic_DNA"/>
</dbReference>
<feature type="region of interest" description="Disordered" evidence="8">
    <location>
        <begin position="1"/>
        <end position="31"/>
    </location>
</feature>
<keyword evidence="3" id="KW-0808">Transferase</keyword>
<dbReference type="PROSITE" id="PS52029">
    <property type="entry name" value="LD_TPASE"/>
    <property type="match status" value="1"/>
</dbReference>
<dbReference type="InterPro" id="IPR005490">
    <property type="entry name" value="LD_TPept_cat_dom"/>
</dbReference>
<organism evidence="10">
    <name type="scientific">uncultured Gemmatimonadota bacterium</name>
    <dbReference type="NCBI Taxonomy" id="203437"/>
    <lineage>
        <taxon>Bacteria</taxon>
        <taxon>Pseudomonadati</taxon>
        <taxon>Gemmatimonadota</taxon>
        <taxon>environmental samples</taxon>
    </lineage>
</organism>
<dbReference type="InterPro" id="IPR050979">
    <property type="entry name" value="LD-transpeptidase"/>
</dbReference>
<keyword evidence="5 7" id="KW-0573">Peptidoglycan synthesis</keyword>
<evidence type="ECO:0000256" key="5">
    <source>
        <dbReference type="ARBA" id="ARBA00022984"/>
    </source>
</evidence>
<dbReference type="GO" id="GO:0005576">
    <property type="term" value="C:extracellular region"/>
    <property type="evidence" value="ECO:0007669"/>
    <property type="project" value="TreeGrafter"/>
</dbReference>
<dbReference type="CDD" id="cd16913">
    <property type="entry name" value="YkuD_like"/>
    <property type="match status" value="1"/>
</dbReference>
<comment type="similarity">
    <text evidence="2">Belongs to the YkuD family.</text>
</comment>
<sequence>ARPAPALPAASPVVRPQPPRARAVRPRPVTRERVEEAARTAKGRRIIISLDQRRLWSMDNGDTLYSAPIAIGKGTELSFGSARWNFTTPFGIRRVLGKEKNPVWTPPDWHYVELARDSSWKIVRLERGRPIPLPDRSRLEVRGDRIGRVLPGGRFEPIPANDEVIYGDTLFIPPLGTANRRVEGELGAFKLALGDGYMIHGTPHQESIGQAATHGCIRMADADISYIYHTIAVGTPVYIY</sequence>
<dbReference type="PANTHER" id="PTHR30582">
    <property type="entry name" value="L,D-TRANSPEPTIDASE"/>
    <property type="match status" value="1"/>
</dbReference>
<dbReference type="GO" id="GO:0071972">
    <property type="term" value="F:peptidoglycan L,D-transpeptidase activity"/>
    <property type="evidence" value="ECO:0007669"/>
    <property type="project" value="TreeGrafter"/>
</dbReference>
<name>A0A6J4LSM3_9BACT</name>
<proteinExistence type="inferred from homology"/>
<evidence type="ECO:0000256" key="3">
    <source>
        <dbReference type="ARBA" id="ARBA00022679"/>
    </source>
</evidence>
<dbReference type="GO" id="GO:0016740">
    <property type="term" value="F:transferase activity"/>
    <property type="evidence" value="ECO:0007669"/>
    <property type="project" value="UniProtKB-KW"/>
</dbReference>